<protein>
    <submittedName>
        <fullName evidence="2">Uncharacterized protein</fullName>
    </submittedName>
</protein>
<organism evidence="2 3">
    <name type="scientific">Nocardioides luteus</name>
    <dbReference type="NCBI Taxonomy" id="1844"/>
    <lineage>
        <taxon>Bacteria</taxon>
        <taxon>Bacillati</taxon>
        <taxon>Actinomycetota</taxon>
        <taxon>Actinomycetes</taxon>
        <taxon>Propionibacteriales</taxon>
        <taxon>Nocardioidaceae</taxon>
        <taxon>Nocardioides</taxon>
    </lineage>
</organism>
<dbReference type="EMBL" id="JZDQ02000008">
    <property type="protein sequence ID" value="OIJ27514.1"/>
    <property type="molecule type" value="Genomic_DNA"/>
</dbReference>
<keyword evidence="3" id="KW-1185">Reference proteome</keyword>
<feature type="signal peptide" evidence="1">
    <location>
        <begin position="1"/>
        <end position="24"/>
    </location>
</feature>
<keyword evidence="1" id="KW-0732">Signal</keyword>
<proteinExistence type="predicted"/>
<dbReference type="Proteomes" id="UP000033772">
    <property type="component" value="Unassembled WGS sequence"/>
</dbReference>
<comment type="caution">
    <text evidence="2">The sequence shown here is derived from an EMBL/GenBank/DDBJ whole genome shotgun (WGS) entry which is preliminary data.</text>
</comment>
<dbReference type="RefSeq" id="WP_045547473.1">
    <property type="nucleotide sequence ID" value="NZ_JZDQ02000008.1"/>
</dbReference>
<sequence>MRRILIALTLCVGLLVAGSPPASAVPTDLDSCPTDRPTLYDVTIGNTNVADIASDGHVWALDTYLQHVQVWRIGQKHYCFRIEYDGTWTSFAGVSPGGTGTISEGVTGTFYGMRILRLTGEFNPRHPLSGHVADFDWQCQADGTCTGPRPSPGMYFSPITSVNNTWYEFHATSAEANGTWHDTTYGYSGDITD</sequence>
<dbReference type="OrthoDB" id="3771353at2"/>
<gene>
    <name evidence="2" type="ORF">UG56_007470</name>
</gene>
<evidence type="ECO:0000313" key="3">
    <source>
        <dbReference type="Proteomes" id="UP000033772"/>
    </source>
</evidence>
<accession>A0A1J4N7L3</accession>
<evidence type="ECO:0000256" key="1">
    <source>
        <dbReference type="SAM" id="SignalP"/>
    </source>
</evidence>
<dbReference type="AlphaFoldDB" id="A0A1J4N7L3"/>
<evidence type="ECO:0000313" key="2">
    <source>
        <dbReference type="EMBL" id="OIJ27514.1"/>
    </source>
</evidence>
<name>A0A1J4N7L3_9ACTN</name>
<reference evidence="2" key="1">
    <citation type="submission" date="2016-10" db="EMBL/GenBank/DDBJ databases">
        <title>Draft Genome Sequence of Nocardioides luteus Strain BAFB, an Alkane-Degrading Bacterium Isolated from JP-7 Polluted Soil.</title>
        <authorList>
            <person name="Brown L."/>
            <person name="Ruiz O.N."/>
            <person name="Gunasekera T."/>
        </authorList>
    </citation>
    <scope>NUCLEOTIDE SEQUENCE [LARGE SCALE GENOMIC DNA]</scope>
    <source>
        <strain evidence="2">BAFB</strain>
    </source>
</reference>
<feature type="chain" id="PRO_5009630610" evidence="1">
    <location>
        <begin position="25"/>
        <end position="193"/>
    </location>
</feature>